<dbReference type="EMBL" id="KI630612">
    <property type="protein sequence ID" value="EYU35605.1"/>
    <property type="molecule type" value="Genomic_DNA"/>
</dbReference>
<evidence type="ECO:0000313" key="2">
    <source>
        <dbReference type="Proteomes" id="UP000030748"/>
    </source>
</evidence>
<protein>
    <submittedName>
        <fullName evidence="1">Uncharacterized protein</fullName>
    </submittedName>
</protein>
<keyword evidence="2" id="KW-1185">Reference proteome</keyword>
<proteinExistence type="predicted"/>
<organism evidence="1 2">
    <name type="scientific">Erythranthe guttata</name>
    <name type="common">Yellow monkey flower</name>
    <name type="synonym">Mimulus guttatus</name>
    <dbReference type="NCBI Taxonomy" id="4155"/>
    <lineage>
        <taxon>Eukaryota</taxon>
        <taxon>Viridiplantae</taxon>
        <taxon>Streptophyta</taxon>
        <taxon>Embryophyta</taxon>
        <taxon>Tracheophyta</taxon>
        <taxon>Spermatophyta</taxon>
        <taxon>Magnoliopsida</taxon>
        <taxon>eudicotyledons</taxon>
        <taxon>Gunneridae</taxon>
        <taxon>Pentapetalae</taxon>
        <taxon>asterids</taxon>
        <taxon>lamiids</taxon>
        <taxon>Lamiales</taxon>
        <taxon>Phrymaceae</taxon>
        <taxon>Erythranthe</taxon>
    </lineage>
</organism>
<dbReference type="Proteomes" id="UP000030748">
    <property type="component" value="Unassembled WGS sequence"/>
</dbReference>
<sequence>SMQYFSQIHHLHE</sequence>
<gene>
    <name evidence="1" type="ORF">MIMGU_mgv1a0221942mg</name>
</gene>
<feature type="non-terminal residue" evidence="1">
    <location>
        <position position="1"/>
    </location>
</feature>
<evidence type="ECO:0000313" key="1">
    <source>
        <dbReference type="EMBL" id="EYU35605.1"/>
    </source>
</evidence>
<reference evidence="1 2" key="1">
    <citation type="journal article" date="2013" name="Proc. Natl. Acad. Sci. U.S.A.">
        <title>Fine-scale variation in meiotic recombination in Mimulus inferred from population shotgun sequencing.</title>
        <authorList>
            <person name="Hellsten U."/>
            <person name="Wright K.M."/>
            <person name="Jenkins J."/>
            <person name="Shu S."/>
            <person name="Yuan Y."/>
            <person name="Wessler S.R."/>
            <person name="Schmutz J."/>
            <person name="Willis J.H."/>
            <person name="Rokhsar D.S."/>
        </authorList>
    </citation>
    <scope>NUCLEOTIDE SEQUENCE [LARGE SCALE GENOMIC DNA]</scope>
    <source>
        <strain evidence="2">cv. DUN x IM62</strain>
    </source>
</reference>
<accession>A0A022R9L5</accession>
<name>A0A022R9L5_ERYGU</name>